<keyword evidence="2" id="KW-0012">Acyltransferase</keyword>
<dbReference type="CDD" id="cd04301">
    <property type="entry name" value="NAT_SF"/>
    <property type="match status" value="1"/>
</dbReference>
<dbReference type="AlphaFoldDB" id="A0AAU4K4X6"/>
<accession>A0AAU4K4X6</accession>
<dbReference type="SUPFAM" id="SSF55729">
    <property type="entry name" value="Acyl-CoA N-acyltransferases (Nat)"/>
    <property type="match status" value="1"/>
</dbReference>
<dbReference type="InterPro" id="IPR016181">
    <property type="entry name" value="Acyl_CoA_acyltransferase"/>
</dbReference>
<dbReference type="InterPro" id="IPR000182">
    <property type="entry name" value="GNAT_dom"/>
</dbReference>
<name>A0AAU4K4X6_9NOCA</name>
<gene>
    <name evidence="2" type="ORF">OG579_04330</name>
</gene>
<proteinExistence type="predicted"/>
<protein>
    <submittedName>
        <fullName evidence="2">GNAT family N-acetyltransferase</fullName>
        <ecNumber evidence="2">2.3.1.-</ecNumber>
    </submittedName>
</protein>
<dbReference type="RefSeq" id="WP_045823085.1">
    <property type="nucleotide sequence ID" value="NZ_CP108021.1"/>
</dbReference>
<evidence type="ECO:0000259" key="1">
    <source>
        <dbReference type="Pfam" id="PF13508"/>
    </source>
</evidence>
<feature type="domain" description="N-acetyltransferase" evidence="1">
    <location>
        <begin position="111"/>
        <end position="171"/>
    </location>
</feature>
<keyword evidence="2" id="KW-0808">Transferase</keyword>
<organism evidence="2 3">
    <name type="scientific">Williamsia herbipolensis</name>
    <dbReference type="NCBI Taxonomy" id="1603258"/>
    <lineage>
        <taxon>Bacteria</taxon>
        <taxon>Bacillati</taxon>
        <taxon>Actinomycetota</taxon>
        <taxon>Actinomycetes</taxon>
        <taxon>Mycobacteriales</taxon>
        <taxon>Nocardiaceae</taxon>
        <taxon>Williamsia</taxon>
    </lineage>
</organism>
<dbReference type="EMBL" id="CP108021">
    <property type="protein sequence ID" value="WUM21046.1"/>
    <property type="molecule type" value="Genomic_DNA"/>
</dbReference>
<dbReference type="GO" id="GO:0016747">
    <property type="term" value="F:acyltransferase activity, transferring groups other than amino-acyl groups"/>
    <property type="evidence" value="ECO:0007669"/>
    <property type="project" value="InterPro"/>
</dbReference>
<evidence type="ECO:0000313" key="2">
    <source>
        <dbReference type="EMBL" id="WUM21046.1"/>
    </source>
</evidence>
<sequence>MSVRLVGLVPDDAGDWLNPALDVYVEAMGYPRGTQTHRSPLWRDHMRRPGWTAVGAYRSPDDATGGTAGGGSLVGIAYGYTGAGDQWWHQQLCAGLRHGGYTREQIDEITRDYFELTELHVHPRLQGHRIGEALLARLLEGRSESSVLLSTPEVPADDNRAWRLYRRVGFADLLRHFSFAGDPRPFAVLGRRLPMGPHDDQQ</sequence>
<reference evidence="2 3" key="1">
    <citation type="submission" date="2022-10" db="EMBL/GenBank/DDBJ databases">
        <title>The complete genomes of actinobacterial strains from the NBC collection.</title>
        <authorList>
            <person name="Joergensen T.S."/>
            <person name="Alvarez Arevalo M."/>
            <person name="Sterndorff E.B."/>
            <person name="Faurdal D."/>
            <person name="Vuksanovic O."/>
            <person name="Mourched A.-S."/>
            <person name="Charusanti P."/>
            <person name="Shaw S."/>
            <person name="Blin K."/>
            <person name="Weber T."/>
        </authorList>
    </citation>
    <scope>NUCLEOTIDE SEQUENCE [LARGE SCALE GENOMIC DNA]</scope>
    <source>
        <strain evidence="2 3">NBC_00319</strain>
    </source>
</reference>
<dbReference type="KEGG" id="whr:OG579_04330"/>
<dbReference type="EC" id="2.3.1.-" evidence="2"/>
<dbReference type="Pfam" id="PF13508">
    <property type="entry name" value="Acetyltransf_7"/>
    <property type="match status" value="1"/>
</dbReference>
<dbReference type="Gene3D" id="3.40.630.30">
    <property type="match status" value="1"/>
</dbReference>
<evidence type="ECO:0000313" key="3">
    <source>
        <dbReference type="Proteomes" id="UP001432128"/>
    </source>
</evidence>
<keyword evidence="3" id="KW-1185">Reference proteome</keyword>
<dbReference type="Proteomes" id="UP001432128">
    <property type="component" value="Chromosome"/>
</dbReference>